<comment type="subcellular location">
    <subcellularLocation>
        <location evidence="1">Membrane</location>
        <topology evidence="1">Multi-pass membrane protein</topology>
    </subcellularLocation>
</comment>
<evidence type="ECO:0000256" key="5">
    <source>
        <dbReference type="ARBA" id="ARBA00023136"/>
    </source>
</evidence>
<dbReference type="HOGENOM" id="CLU_384153_0_0_1"/>
<feature type="transmembrane region" description="Helical" evidence="6">
    <location>
        <begin position="166"/>
        <end position="188"/>
    </location>
</feature>
<feature type="transmembrane region" description="Helical" evidence="6">
    <location>
        <begin position="298"/>
        <end position="319"/>
    </location>
</feature>
<evidence type="ECO:0000256" key="6">
    <source>
        <dbReference type="SAM" id="Phobius"/>
    </source>
</evidence>
<evidence type="ECO:0000256" key="2">
    <source>
        <dbReference type="ARBA" id="ARBA00006803"/>
    </source>
</evidence>
<sequence>MIFSINKGEYTVWLPIYTLNDEFYDGYIYRGLLVLELVLSIFTCLIVATSGYIIVTTKAFHTNMNSLFAFFVLSWISSAIGRSLLTPYIIGTWIPKGISSDYRSWWTDNPEEMTPISSISDAWPLFIGGLFTWYYMIVMTTCLFVMSLERTFASFFIRNYENTSRLYLLFGLLLFHHFIIFTTIYFLYFNLIHFVPAVLFLMVLNIVAMGIYYGNRHYNRKIIRRFKKEPVESVRHYTLPVRFQAKENLRVFNLTVRVFVVGFILISLGIALIIIVTFKWIPSLDTFLTLCFESIVHLNPLIICPVLIFSVSTWSKALLHSRLPMIDKITKITFIDLHPQLPNQTQQQETETYFTQLQSVWEHKTETSIYRELSFESCPVFAQSLAHPMIFNVNHFEYTIWLPVYTLNDPRYTTIFYQILLFVELILSIICLIFTVSTVYIIVTTKAFHTNLNSICASIIASWILSLIGRSMLTPYLIGMWKIPNLTAETSFWYTDDVEEMPEIESIFGEWPLFVGGLLTWHYMFILVTCFFVMALERTCASYFIRNYEKTTRRYILILLLLFQHGMIIVMHWFCFFNRIYFYLAFLYVFCLNSAAVLIFCGNYRYNQLLTKKFELNTKKCIELYTLPVRFQAKENLRSYQVKLSGKKLFEKSKMKNRHRKLFFSFFFYKKNAYFQLSFRILIVGFFLIFLSLFFLFCLNYKWFPSCSTFLLFCFENLVHLNPLIVCPTMIFSVNPWSKALSLSKIPLLRKISNISLHSSKVSPEPKMSQEQETNFYFTQLYTSWERKL</sequence>
<dbReference type="eggNOG" id="ENOG502TMGT">
    <property type="taxonomic scope" value="Eukaryota"/>
</dbReference>
<dbReference type="GO" id="GO:0007606">
    <property type="term" value="P:sensory perception of chemical stimulus"/>
    <property type="evidence" value="ECO:0007669"/>
    <property type="project" value="InterPro"/>
</dbReference>
<feature type="transmembrane region" description="Helical" evidence="6">
    <location>
        <begin position="511"/>
        <end position="534"/>
    </location>
</feature>
<evidence type="ECO:0000256" key="4">
    <source>
        <dbReference type="ARBA" id="ARBA00022989"/>
    </source>
</evidence>
<feature type="transmembrane region" description="Helical" evidence="6">
    <location>
        <begin position="580"/>
        <end position="604"/>
    </location>
</feature>
<feature type="transmembrane region" description="Helical" evidence="6">
    <location>
        <begin position="254"/>
        <end position="278"/>
    </location>
</feature>
<evidence type="ECO:0000256" key="1">
    <source>
        <dbReference type="ARBA" id="ARBA00004141"/>
    </source>
</evidence>
<name>G0MUU3_CAEBE</name>
<feature type="transmembrane region" description="Helical" evidence="6">
    <location>
        <begin position="710"/>
        <end position="734"/>
    </location>
</feature>
<dbReference type="AlphaFoldDB" id="G0MUU3"/>
<dbReference type="Pfam" id="PF03125">
    <property type="entry name" value="Sre"/>
    <property type="match status" value="3"/>
</dbReference>
<organism evidence="8">
    <name type="scientific">Caenorhabditis brenneri</name>
    <name type="common">Nematode worm</name>
    <dbReference type="NCBI Taxonomy" id="135651"/>
    <lineage>
        <taxon>Eukaryota</taxon>
        <taxon>Metazoa</taxon>
        <taxon>Ecdysozoa</taxon>
        <taxon>Nematoda</taxon>
        <taxon>Chromadorea</taxon>
        <taxon>Rhabditida</taxon>
        <taxon>Rhabditina</taxon>
        <taxon>Rhabditomorpha</taxon>
        <taxon>Rhabditoidea</taxon>
        <taxon>Rhabditidae</taxon>
        <taxon>Peloderinae</taxon>
        <taxon>Caenorhabditis</taxon>
    </lineage>
</organism>
<dbReference type="EMBL" id="GL379813">
    <property type="protein sequence ID" value="EGT44425.1"/>
    <property type="molecule type" value="Genomic_DNA"/>
</dbReference>
<dbReference type="InParanoid" id="G0MUU3"/>
<comment type="similarity">
    <text evidence="2">Belongs to the nematode receptor-like protein sre family.</text>
</comment>
<keyword evidence="3 6" id="KW-0812">Transmembrane</keyword>
<proteinExistence type="inferred from homology"/>
<feature type="transmembrane region" description="Helical" evidence="6">
    <location>
        <begin position="555"/>
        <end position="574"/>
    </location>
</feature>
<feature type="transmembrane region" description="Helical" evidence="6">
    <location>
        <begin position="122"/>
        <end position="145"/>
    </location>
</feature>
<keyword evidence="4 6" id="KW-1133">Transmembrane helix</keyword>
<dbReference type="FunCoup" id="G0MUU3">
    <property type="interactions" value="5"/>
</dbReference>
<dbReference type="OMA" id="NDRVHES"/>
<dbReference type="InterPro" id="IPR053365">
    <property type="entry name" value="Nematode_rcpt-like"/>
</dbReference>
<evidence type="ECO:0000313" key="7">
    <source>
        <dbReference type="EMBL" id="EGT44425.1"/>
    </source>
</evidence>
<feature type="transmembrane region" description="Helical" evidence="6">
    <location>
        <begin position="27"/>
        <end position="55"/>
    </location>
</feature>
<keyword evidence="8" id="KW-1185">Reference proteome</keyword>
<feature type="transmembrane region" description="Helical" evidence="6">
    <location>
        <begin position="194"/>
        <end position="215"/>
    </location>
</feature>
<dbReference type="PANTHER" id="PTHR47757:SF2">
    <property type="entry name" value="G_PROTEIN_RECEP_F1_2 DOMAIN-CONTAINING PROTEIN-RELATED"/>
    <property type="match status" value="1"/>
</dbReference>
<feature type="transmembrane region" description="Helical" evidence="6">
    <location>
        <begin position="67"/>
        <end position="90"/>
    </location>
</feature>
<dbReference type="PANTHER" id="PTHR47757">
    <property type="entry name" value="SERPENTINE RECEPTOR, CLASS E (EPSILON)-RELATED"/>
    <property type="match status" value="1"/>
</dbReference>
<dbReference type="Proteomes" id="UP000008068">
    <property type="component" value="Unassembled WGS sequence"/>
</dbReference>
<feature type="transmembrane region" description="Helical" evidence="6">
    <location>
        <begin position="415"/>
        <end position="443"/>
    </location>
</feature>
<evidence type="ECO:0000313" key="8">
    <source>
        <dbReference type="Proteomes" id="UP000008068"/>
    </source>
</evidence>
<accession>G0MUU3</accession>
<dbReference type="OrthoDB" id="5848981at2759"/>
<evidence type="ECO:0000256" key="3">
    <source>
        <dbReference type="ARBA" id="ARBA00022692"/>
    </source>
</evidence>
<protein>
    <submittedName>
        <fullName evidence="7">Uncharacterized protein</fullName>
    </submittedName>
</protein>
<dbReference type="InterPro" id="IPR004151">
    <property type="entry name" value="7TM_GPCR_serpentine_rcpt_Sre"/>
</dbReference>
<dbReference type="GO" id="GO:0016020">
    <property type="term" value="C:membrane"/>
    <property type="evidence" value="ECO:0007669"/>
    <property type="project" value="UniProtKB-SubCell"/>
</dbReference>
<feature type="transmembrane region" description="Helical" evidence="6">
    <location>
        <begin position="679"/>
        <end position="704"/>
    </location>
</feature>
<keyword evidence="5 6" id="KW-0472">Membrane</keyword>
<reference evidence="8" key="1">
    <citation type="submission" date="2011-07" db="EMBL/GenBank/DDBJ databases">
        <authorList>
            <consortium name="Caenorhabditis brenneri Sequencing and Analysis Consortium"/>
            <person name="Wilson R.K."/>
        </authorList>
    </citation>
    <scope>NUCLEOTIDE SEQUENCE [LARGE SCALE GENOMIC DNA]</scope>
    <source>
        <strain evidence="8">PB2801</strain>
    </source>
</reference>
<gene>
    <name evidence="7" type="ORF">CAEBREN_12976</name>
</gene>